<keyword evidence="2" id="KW-0326">Glycosidase</keyword>
<sequence>MPGSVDEHGEPSPWRLIASAPGQWAGPDELPATGWQAVDRLGTVAAMLRGLAPAGADWSVVAQRMTAAPVAGAALGNALDAADWWMALDLFLRADELAGAGGARLELDGLATLAEVWLDGRRLLDSRNMFVAHAVPLDGLTPGRHRLVIVARSLDAALQQRRPRPRWRAPMIEHQQLRWWRTSVLGRTPGWSPPAAPVGAWRDVRLVLPGASPGWQVGPARLQAWLDGAEGRLDIEVPLQAGGADLRAAPPPVVELLLTRERHTLVEEDPVARVLLQPEAGRACWRTRLRLPVVDPWWPHTHGEPALYRATLRLDDGMQVTFTDLGCIGFRRVEVDTDGGDFRVRINGQPVFCRGACWTPLDVVGLRATPDQHEAAVAQVCATGMNMVRVAGTMVYEEASFHAACDRAGLMVWQEFMFANMDFPHDDEAWRRSVETEARQQLGHWQSHPCVVLVCGNSEVGQQAAMWGAPRADWEPALFHETLPALVGEVLPGTPYWPSSAHGGAFPHAPDSGTTSAYAVGAYLRPLEDARRLAPRFATECLAFANVPPAATLSRLRGGTGVRVTHPAWKEGSPRDLGAGWDFDDVRDHYLELLSGESARTLRYSDHDRYLMLSRITTAEVMAAAMAEWRLPGSACRGALVWWLRDLRPGAGWGLLDDRGLPKSVCHALRRVLQPQAVLLADEGHSGLVAHVINEGPQPLQARLRLDVWRQRSALESLGIDLELAAHGHAAIPVAASLDRWIDLTWAHRFGPRGHEAVSARLLGADGRTLSEHWHFPGGLLRPGREAAQLQADAQALGHGVAEVTLRAETLCPAVHFDVPGWVADDEFFHLAPGETRAVRLRAIDLAPSKRIPPLRGCALAPGLSGPVVIKGGT</sequence>
<dbReference type="InterPro" id="IPR054593">
    <property type="entry name" value="Beta-mannosidase-like_N2"/>
</dbReference>
<organism evidence="5 6">
    <name type="scientific">Sphaerotilus hippei</name>
    <dbReference type="NCBI Taxonomy" id="744406"/>
    <lineage>
        <taxon>Bacteria</taxon>
        <taxon>Pseudomonadati</taxon>
        <taxon>Pseudomonadota</taxon>
        <taxon>Betaproteobacteria</taxon>
        <taxon>Burkholderiales</taxon>
        <taxon>Sphaerotilaceae</taxon>
        <taxon>Sphaerotilus</taxon>
    </lineage>
</organism>
<protein>
    <submittedName>
        <fullName evidence="5">Beta-mannosidase</fullName>
    </submittedName>
</protein>
<dbReference type="Gene3D" id="2.60.120.260">
    <property type="entry name" value="Galactose-binding domain-like"/>
    <property type="match status" value="1"/>
</dbReference>
<proteinExistence type="predicted"/>
<dbReference type="InterPro" id="IPR050887">
    <property type="entry name" value="Beta-mannosidase_GH2"/>
</dbReference>
<dbReference type="Pfam" id="PF22666">
    <property type="entry name" value="Glyco_hydro_2_N2"/>
    <property type="match status" value="1"/>
</dbReference>
<dbReference type="SUPFAM" id="SSF51445">
    <property type="entry name" value="(Trans)glycosidases"/>
    <property type="match status" value="1"/>
</dbReference>
<evidence type="ECO:0000256" key="1">
    <source>
        <dbReference type="ARBA" id="ARBA00022801"/>
    </source>
</evidence>
<dbReference type="InterPro" id="IPR036156">
    <property type="entry name" value="Beta-gal/glucu_dom_sf"/>
</dbReference>
<dbReference type="Proteomes" id="UP000247811">
    <property type="component" value="Unassembled WGS sequence"/>
</dbReference>
<feature type="domain" description="Beta-mannosidase-like galactose-binding" evidence="4">
    <location>
        <begin position="80"/>
        <end position="202"/>
    </location>
</feature>
<reference evidence="5 6" key="1">
    <citation type="submission" date="2018-05" db="EMBL/GenBank/DDBJ databases">
        <title>Genomic Encyclopedia of Type Strains, Phase IV (KMG-IV): sequencing the most valuable type-strain genomes for metagenomic binning, comparative biology and taxonomic classification.</title>
        <authorList>
            <person name="Goeker M."/>
        </authorList>
    </citation>
    <scope>NUCLEOTIDE SEQUENCE [LARGE SCALE GENOMIC DNA]</scope>
    <source>
        <strain evidence="5 6">DSM 566</strain>
    </source>
</reference>
<dbReference type="Gene3D" id="3.20.20.80">
    <property type="entry name" value="Glycosidases"/>
    <property type="match status" value="1"/>
</dbReference>
<dbReference type="InterPro" id="IPR017853">
    <property type="entry name" value="GH"/>
</dbReference>
<dbReference type="SUPFAM" id="SSF49785">
    <property type="entry name" value="Galactose-binding domain-like"/>
    <property type="match status" value="1"/>
</dbReference>
<dbReference type="PANTHER" id="PTHR43730">
    <property type="entry name" value="BETA-MANNOSIDASE"/>
    <property type="match status" value="1"/>
</dbReference>
<gene>
    <name evidence="5" type="ORF">C7444_103221</name>
</gene>
<dbReference type="PANTHER" id="PTHR43730:SF1">
    <property type="entry name" value="BETA-MANNOSIDASE"/>
    <property type="match status" value="1"/>
</dbReference>
<evidence type="ECO:0000259" key="4">
    <source>
        <dbReference type="Pfam" id="PF22666"/>
    </source>
</evidence>
<keyword evidence="1" id="KW-0378">Hydrolase</keyword>
<comment type="caution">
    <text evidence="5">The sequence shown here is derived from an EMBL/GenBank/DDBJ whole genome shotgun (WGS) entry which is preliminary data.</text>
</comment>
<dbReference type="AlphaFoldDB" id="A0A318H3J9"/>
<evidence type="ECO:0000313" key="6">
    <source>
        <dbReference type="Proteomes" id="UP000247811"/>
    </source>
</evidence>
<evidence type="ECO:0000256" key="2">
    <source>
        <dbReference type="ARBA" id="ARBA00023295"/>
    </source>
</evidence>
<dbReference type="GO" id="GO:0006516">
    <property type="term" value="P:glycoprotein catabolic process"/>
    <property type="evidence" value="ECO:0007669"/>
    <property type="project" value="TreeGrafter"/>
</dbReference>
<keyword evidence="6" id="KW-1185">Reference proteome</keyword>
<dbReference type="SUPFAM" id="SSF49303">
    <property type="entry name" value="beta-Galactosidase/glucuronidase domain"/>
    <property type="match status" value="2"/>
</dbReference>
<evidence type="ECO:0000313" key="5">
    <source>
        <dbReference type="EMBL" id="PXW98125.1"/>
    </source>
</evidence>
<dbReference type="EMBL" id="QJJS01000003">
    <property type="protein sequence ID" value="PXW98125.1"/>
    <property type="molecule type" value="Genomic_DNA"/>
</dbReference>
<feature type="region of interest" description="Disordered" evidence="3">
    <location>
        <begin position="1"/>
        <end position="20"/>
    </location>
</feature>
<dbReference type="InterPro" id="IPR008979">
    <property type="entry name" value="Galactose-bd-like_sf"/>
</dbReference>
<dbReference type="GO" id="GO:0004567">
    <property type="term" value="F:beta-mannosidase activity"/>
    <property type="evidence" value="ECO:0007669"/>
    <property type="project" value="TreeGrafter"/>
</dbReference>
<name>A0A318H3J9_9BURK</name>
<feature type="compositionally biased region" description="Basic and acidic residues" evidence="3">
    <location>
        <begin position="1"/>
        <end position="10"/>
    </location>
</feature>
<accession>A0A318H3J9</accession>
<evidence type="ECO:0000256" key="3">
    <source>
        <dbReference type="SAM" id="MobiDB-lite"/>
    </source>
</evidence>